<name>A0ABT4PW33_9MYCO</name>
<evidence type="ECO:0008006" key="4">
    <source>
        <dbReference type="Google" id="ProtNLM"/>
    </source>
</evidence>
<feature type="transmembrane region" description="Helical" evidence="1">
    <location>
        <begin position="169"/>
        <end position="195"/>
    </location>
</feature>
<feature type="transmembrane region" description="Helical" evidence="1">
    <location>
        <begin position="112"/>
        <end position="128"/>
    </location>
</feature>
<dbReference type="RefSeq" id="WP_269895385.1">
    <property type="nucleotide sequence ID" value="NZ_JAPZPY010000008.1"/>
</dbReference>
<organism evidence="2 3">
    <name type="scientific">Mycobacterium hippophais</name>
    <dbReference type="NCBI Taxonomy" id="3016340"/>
    <lineage>
        <taxon>Bacteria</taxon>
        <taxon>Bacillati</taxon>
        <taxon>Actinomycetota</taxon>
        <taxon>Actinomycetes</taxon>
        <taxon>Mycobacteriales</taxon>
        <taxon>Mycobacteriaceae</taxon>
        <taxon>Mycobacterium</taxon>
    </lineage>
</organism>
<keyword evidence="1" id="KW-1133">Transmembrane helix</keyword>
<accession>A0ABT4PW33</accession>
<dbReference type="EMBL" id="JAPZPY010000008">
    <property type="protein sequence ID" value="MCZ8380792.1"/>
    <property type="molecule type" value="Genomic_DNA"/>
</dbReference>
<feature type="transmembrane region" description="Helical" evidence="1">
    <location>
        <begin position="272"/>
        <end position="303"/>
    </location>
</feature>
<dbReference type="Proteomes" id="UP001142153">
    <property type="component" value="Unassembled WGS sequence"/>
</dbReference>
<comment type="caution">
    <text evidence="2">The sequence shown here is derived from an EMBL/GenBank/DDBJ whole genome shotgun (WGS) entry which is preliminary data.</text>
</comment>
<proteinExistence type="predicted"/>
<feature type="transmembrane region" description="Helical" evidence="1">
    <location>
        <begin position="207"/>
        <end position="227"/>
    </location>
</feature>
<gene>
    <name evidence="2" type="ORF">O6P37_18140</name>
</gene>
<feature type="transmembrane region" description="Helical" evidence="1">
    <location>
        <begin position="39"/>
        <end position="60"/>
    </location>
</feature>
<evidence type="ECO:0000313" key="3">
    <source>
        <dbReference type="Proteomes" id="UP001142153"/>
    </source>
</evidence>
<sequence>MTSGESNAPTTVDRVAAENWFLRKGVPSVLTRRERWRRVWSRSAPALAGVAALQIAVLALTLGTGSPEIHIDTTASTRSWVGIVVLVVTVPAMALTGYAVSRLASDRTRRHAAGASVLVVLAAGLFDGNTNMVDDVVSTALLVGFVILLTGLGVGSVLAWALRLTASHLASIATLAARALPVVLLTVLVFFNGAIWGMASTIGRDRMWLIVGFMSLIAVAFLLTGLWERVKPMLAQSGTTEAAAAGLAGTPFESMPDPPDPPPLRRGERINVLFVVAASQVTQVLAVAVATTLIFLGLALLVLSPPLLDEWTRHNTGNAVILDATIPLPQALVHVLMFLGALTFMYVSARAVGDGEYRTEFLDPLVEDLRTTVTARNRYRSHGD</sequence>
<evidence type="ECO:0000256" key="1">
    <source>
        <dbReference type="SAM" id="Phobius"/>
    </source>
</evidence>
<protein>
    <recommendedName>
        <fullName evidence="4">Integral membrane protein</fullName>
    </recommendedName>
</protein>
<evidence type="ECO:0000313" key="2">
    <source>
        <dbReference type="EMBL" id="MCZ8380792.1"/>
    </source>
</evidence>
<keyword evidence="1" id="KW-0812">Transmembrane</keyword>
<feature type="transmembrane region" description="Helical" evidence="1">
    <location>
        <begin position="140"/>
        <end position="162"/>
    </location>
</feature>
<feature type="transmembrane region" description="Helical" evidence="1">
    <location>
        <begin position="331"/>
        <end position="349"/>
    </location>
</feature>
<feature type="transmembrane region" description="Helical" evidence="1">
    <location>
        <begin position="80"/>
        <end position="100"/>
    </location>
</feature>
<keyword evidence="1" id="KW-0472">Membrane</keyword>
<keyword evidence="3" id="KW-1185">Reference proteome</keyword>
<reference evidence="2" key="1">
    <citation type="submission" date="2022-12" db="EMBL/GenBank/DDBJ databases">
        <authorList>
            <person name="Deng Y."/>
            <person name="Zhang Y.-Q."/>
        </authorList>
    </citation>
    <scope>NUCLEOTIDE SEQUENCE</scope>
    <source>
        <strain evidence="2">CPCC 205372</strain>
    </source>
</reference>